<dbReference type="GO" id="GO:0050793">
    <property type="term" value="P:regulation of developmental process"/>
    <property type="evidence" value="ECO:0007669"/>
    <property type="project" value="TreeGrafter"/>
</dbReference>
<name>A0AAD2DWE6_9LAMI</name>
<dbReference type="AlphaFoldDB" id="A0AAD2DWE6"/>
<evidence type="ECO:0000313" key="7">
    <source>
        <dbReference type="Proteomes" id="UP000834106"/>
    </source>
</evidence>
<sequence>MAAQPRGSRGRGRPVILVMYAACMRNHAIPLGSYAVDGCGEFLPTGVDGTPEAVLCAACNCHRNFHQRVEMEIPPPPPRRRAPRAARRANLAADFPPPPTTPPQARWN</sequence>
<dbReference type="GO" id="GO:0003700">
    <property type="term" value="F:DNA-binding transcription factor activity"/>
    <property type="evidence" value="ECO:0007669"/>
    <property type="project" value="TreeGrafter"/>
</dbReference>
<dbReference type="NCBIfam" id="TIGR01566">
    <property type="entry name" value="ZF_HD_prot_N"/>
    <property type="match status" value="1"/>
</dbReference>
<dbReference type="Proteomes" id="UP000834106">
    <property type="component" value="Chromosome 10"/>
</dbReference>
<dbReference type="GO" id="GO:0000976">
    <property type="term" value="F:transcription cis-regulatory region binding"/>
    <property type="evidence" value="ECO:0007669"/>
    <property type="project" value="TreeGrafter"/>
</dbReference>
<gene>
    <name evidence="6" type="ORF">FPE_LOCUS17760</name>
</gene>
<keyword evidence="7" id="KW-1185">Reference proteome</keyword>
<feature type="domain" description="ZF-HD dimerization-type" evidence="5">
    <location>
        <begin position="20"/>
        <end position="69"/>
    </location>
</feature>
<proteinExistence type="predicted"/>
<dbReference type="EMBL" id="OU503045">
    <property type="protein sequence ID" value="CAI9770127.1"/>
    <property type="molecule type" value="Genomic_DNA"/>
</dbReference>
<dbReference type="GO" id="GO:0008270">
    <property type="term" value="F:zinc ion binding"/>
    <property type="evidence" value="ECO:0007669"/>
    <property type="project" value="UniProtKB-KW"/>
</dbReference>
<evidence type="ECO:0000256" key="4">
    <source>
        <dbReference type="SAM" id="MobiDB-lite"/>
    </source>
</evidence>
<evidence type="ECO:0000256" key="1">
    <source>
        <dbReference type="ARBA" id="ARBA00022723"/>
    </source>
</evidence>
<evidence type="ECO:0000313" key="6">
    <source>
        <dbReference type="EMBL" id="CAI9770127.1"/>
    </source>
</evidence>
<evidence type="ECO:0000256" key="3">
    <source>
        <dbReference type="ARBA" id="ARBA00022833"/>
    </source>
</evidence>
<keyword evidence="2" id="KW-0863">Zinc-finger</keyword>
<feature type="region of interest" description="Disordered" evidence="4">
    <location>
        <begin position="70"/>
        <end position="108"/>
    </location>
</feature>
<dbReference type="InterPro" id="IPR006456">
    <property type="entry name" value="ZF_HD_homeobox_Cys/His_dimer"/>
</dbReference>
<keyword evidence="1" id="KW-0479">Metal-binding</keyword>
<dbReference type="PROSITE" id="PS51523">
    <property type="entry name" value="ZF_HD_DIMER"/>
    <property type="match status" value="1"/>
</dbReference>
<keyword evidence="3" id="KW-0862">Zinc</keyword>
<dbReference type="GO" id="GO:0005634">
    <property type="term" value="C:nucleus"/>
    <property type="evidence" value="ECO:0007669"/>
    <property type="project" value="TreeGrafter"/>
</dbReference>
<feature type="compositionally biased region" description="Basic residues" evidence="4">
    <location>
        <begin position="78"/>
        <end position="87"/>
    </location>
</feature>
<protein>
    <recommendedName>
        <fullName evidence="5">ZF-HD dimerization-type domain-containing protein</fullName>
    </recommendedName>
</protein>
<dbReference type="PANTHER" id="PTHR31948">
    <property type="entry name" value="ZINC-FINGER HOMEODOMAIN PROTEIN 2"/>
    <property type="match status" value="1"/>
</dbReference>
<organism evidence="6 7">
    <name type="scientific">Fraxinus pennsylvanica</name>
    <dbReference type="NCBI Taxonomy" id="56036"/>
    <lineage>
        <taxon>Eukaryota</taxon>
        <taxon>Viridiplantae</taxon>
        <taxon>Streptophyta</taxon>
        <taxon>Embryophyta</taxon>
        <taxon>Tracheophyta</taxon>
        <taxon>Spermatophyta</taxon>
        <taxon>Magnoliopsida</taxon>
        <taxon>eudicotyledons</taxon>
        <taxon>Gunneridae</taxon>
        <taxon>Pentapetalae</taxon>
        <taxon>asterids</taxon>
        <taxon>lamiids</taxon>
        <taxon>Lamiales</taxon>
        <taxon>Oleaceae</taxon>
        <taxon>Oleeae</taxon>
        <taxon>Fraxinus</taxon>
    </lineage>
</organism>
<accession>A0AAD2DWE6</accession>
<evidence type="ECO:0000256" key="2">
    <source>
        <dbReference type="ARBA" id="ARBA00022771"/>
    </source>
</evidence>
<reference evidence="6" key="1">
    <citation type="submission" date="2023-05" db="EMBL/GenBank/DDBJ databases">
        <authorList>
            <person name="Huff M."/>
        </authorList>
    </citation>
    <scope>NUCLEOTIDE SEQUENCE</scope>
</reference>
<dbReference type="Pfam" id="PF04770">
    <property type="entry name" value="ZF-HD_dimer"/>
    <property type="match status" value="1"/>
</dbReference>
<evidence type="ECO:0000259" key="5">
    <source>
        <dbReference type="PROSITE" id="PS51523"/>
    </source>
</evidence>
<dbReference type="PANTHER" id="PTHR31948:SF140">
    <property type="entry name" value="ZINC-FINGER HOMEODOMAIN PROTEIN 2"/>
    <property type="match status" value="1"/>
</dbReference>